<dbReference type="SUPFAM" id="SSF53756">
    <property type="entry name" value="UDP-Glycosyltransferase/glycogen phosphorylase"/>
    <property type="match status" value="1"/>
</dbReference>
<gene>
    <name evidence="4" type="ORF">Desaf_1149</name>
</gene>
<dbReference type="InterPro" id="IPR028098">
    <property type="entry name" value="Glyco_trans_4-like_N"/>
</dbReference>
<evidence type="ECO:0000313" key="5">
    <source>
        <dbReference type="Proteomes" id="UP000007844"/>
    </source>
</evidence>
<evidence type="ECO:0000256" key="2">
    <source>
        <dbReference type="ARBA" id="ARBA00022679"/>
    </source>
</evidence>
<feature type="domain" description="Glycosyltransferase subfamily 4-like N-terminal" evidence="3">
    <location>
        <begin position="30"/>
        <end position="149"/>
    </location>
</feature>
<protein>
    <submittedName>
        <fullName evidence="4">Glycosyl transferase group 1</fullName>
    </submittedName>
</protein>
<reference evidence="4 5" key="1">
    <citation type="journal article" date="2011" name="J. Bacteriol.">
        <title>Genome sequence of the mercury-methylating and pleomorphic Desulfovibrio africanus Strain Walvis Bay.</title>
        <authorList>
            <person name="Brown S.D."/>
            <person name="Wall J.D."/>
            <person name="Kucken A.M."/>
            <person name="Gilmour C.C."/>
            <person name="Podar M."/>
            <person name="Brandt C.C."/>
            <person name="Teshima H."/>
            <person name="Detter J.C."/>
            <person name="Han C.S."/>
            <person name="Land M.L."/>
            <person name="Lucas S."/>
            <person name="Han J."/>
            <person name="Pennacchio L."/>
            <person name="Nolan M."/>
            <person name="Pitluck S."/>
            <person name="Woyke T."/>
            <person name="Goodwin L."/>
            <person name="Palumbo A.V."/>
            <person name="Elias D.A."/>
        </authorList>
    </citation>
    <scope>NUCLEOTIDE SEQUENCE [LARGE SCALE GENOMIC DNA]</scope>
    <source>
        <strain evidence="4 5">Walvis Bay</strain>
    </source>
</reference>
<dbReference type="CDD" id="cd03801">
    <property type="entry name" value="GT4_PimA-like"/>
    <property type="match status" value="1"/>
</dbReference>
<dbReference type="Pfam" id="PF13692">
    <property type="entry name" value="Glyco_trans_1_4"/>
    <property type="match status" value="1"/>
</dbReference>
<keyword evidence="5" id="KW-1185">Reference proteome</keyword>
<sequence>MRITMFSTADPQYGGSRYEQMVSDVLSERHNVSVYDVRPRFMRFAQRPQVMLRTIWRELGCRTDVFVRNELSTISMADWGRTRLNVSIMHHFDPRIGPSRLLSNMFEKALVMNLKKCDRVIAVSEFWRDHLRNQGVENCTVIHNAFNVQDYDITEEEKFRFMDKHGLRGKPIIYIGNCQRLKGVVIAYEALSSMDAHFVTSGLKDVELPCLHLTLDHREYKTLLAVSSVCVLMSIILEGWNRTAHEAMLCKTPVVGSGAGGMRELLAGGRQLVCSRPEDLPSAVEYAMRNRDRLGDAGYAFAARFTTQRFRDAWEGLMHELETYGKPVEEPEP</sequence>
<keyword evidence="2 4" id="KW-0808">Transferase</keyword>
<name>F3YXP7_DESAF</name>
<organism evidence="4 5">
    <name type="scientific">Desulfocurvibacter africanus subsp. africanus str. Walvis Bay</name>
    <dbReference type="NCBI Taxonomy" id="690850"/>
    <lineage>
        <taxon>Bacteria</taxon>
        <taxon>Pseudomonadati</taxon>
        <taxon>Thermodesulfobacteriota</taxon>
        <taxon>Desulfovibrionia</taxon>
        <taxon>Desulfovibrionales</taxon>
        <taxon>Desulfovibrionaceae</taxon>
        <taxon>Desulfocurvibacter</taxon>
    </lineage>
</organism>
<keyword evidence="1" id="KW-0328">Glycosyltransferase</keyword>
<dbReference type="AlphaFoldDB" id="F3YXP7"/>
<dbReference type="GO" id="GO:0016757">
    <property type="term" value="F:glycosyltransferase activity"/>
    <property type="evidence" value="ECO:0007669"/>
    <property type="project" value="UniProtKB-KW"/>
</dbReference>
<dbReference type="Gene3D" id="3.40.50.2000">
    <property type="entry name" value="Glycogen Phosphorylase B"/>
    <property type="match status" value="2"/>
</dbReference>
<dbReference type="KEGG" id="daf:Desaf_1149"/>
<dbReference type="EMBL" id="CP003221">
    <property type="protein sequence ID" value="EGJ49491.1"/>
    <property type="molecule type" value="Genomic_DNA"/>
</dbReference>
<dbReference type="eggNOG" id="COG0438">
    <property type="taxonomic scope" value="Bacteria"/>
</dbReference>
<dbReference type="PANTHER" id="PTHR12526">
    <property type="entry name" value="GLYCOSYLTRANSFERASE"/>
    <property type="match status" value="1"/>
</dbReference>
<evidence type="ECO:0000256" key="1">
    <source>
        <dbReference type="ARBA" id="ARBA00022676"/>
    </source>
</evidence>
<accession>F3YXP7</accession>
<dbReference type="PANTHER" id="PTHR12526:SF510">
    <property type="entry name" value="D-INOSITOL 3-PHOSPHATE GLYCOSYLTRANSFERASE"/>
    <property type="match status" value="1"/>
</dbReference>
<dbReference type="Proteomes" id="UP000007844">
    <property type="component" value="Chromosome"/>
</dbReference>
<dbReference type="HOGENOM" id="CLU_879541_0_0_7"/>
<evidence type="ECO:0000313" key="4">
    <source>
        <dbReference type="EMBL" id="EGJ49491.1"/>
    </source>
</evidence>
<proteinExistence type="predicted"/>
<evidence type="ECO:0000259" key="3">
    <source>
        <dbReference type="Pfam" id="PF13439"/>
    </source>
</evidence>
<dbReference type="Pfam" id="PF13439">
    <property type="entry name" value="Glyco_transf_4"/>
    <property type="match status" value="1"/>
</dbReference>
<dbReference type="STRING" id="690850.Desaf_1149"/>